<organism evidence="3 4">
    <name type="scientific">Anaerotruncus massiliensis</name>
    <name type="common">ex Togo et al. 2019</name>
    <dbReference type="NCBI Taxonomy" id="1673720"/>
    <lineage>
        <taxon>Bacteria</taxon>
        <taxon>Bacillati</taxon>
        <taxon>Bacillota</taxon>
        <taxon>Clostridia</taxon>
        <taxon>Eubacteriales</taxon>
        <taxon>Oscillospiraceae</taxon>
        <taxon>Anaerotruncus</taxon>
    </lineage>
</organism>
<evidence type="ECO:0000256" key="1">
    <source>
        <dbReference type="SAM" id="MobiDB-lite"/>
    </source>
</evidence>
<feature type="compositionally biased region" description="Polar residues" evidence="1">
    <location>
        <begin position="425"/>
        <end position="438"/>
    </location>
</feature>
<feature type="region of interest" description="Disordered" evidence="1">
    <location>
        <begin position="413"/>
        <end position="438"/>
    </location>
</feature>
<dbReference type="EMBL" id="JACOIH010000002">
    <property type="protein sequence ID" value="MBC3937774.1"/>
    <property type="molecule type" value="Genomic_DNA"/>
</dbReference>
<feature type="domain" description="Bacterial repeat" evidence="2">
    <location>
        <begin position="10"/>
        <end position="86"/>
    </location>
</feature>
<dbReference type="RefSeq" id="WP_158595538.1">
    <property type="nucleotide sequence ID" value="NZ_JACOIH010000002.1"/>
</dbReference>
<name>A0ABR7ABJ3_9FIRM</name>
<dbReference type="InterPro" id="IPR044060">
    <property type="entry name" value="Bacterial_rp_domain"/>
</dbReference>
<protein>
    <recommendedName>
        <fullName evidence="2">Bacterial repeat domain-containing protein</fullName>
    </recommendedName>
</protein>
<evidence type="ECO:0000259" key="2">
    <source>
        <dbReference type="Pfam" id="PF18998"/>
    </source>
</evidence>
<sequence>MVPVAATHAVKWKAGSNGTIKVTVNGTEIKSGDQVAEGSKFTVTATPDNGYVLDKLTVTGATQDGETSTYTVGTSDVDISATFKYNGGTSAPSYVYRPIGVYDDDGDWLEDNSGSSFPRPSSDGKVVLDGVLPNQTFYIKLGDAGNDYVTELSGGGKARASQLVDDNLFKISVDKDGDGKSLISKIEQVEEKRLGGMTRASYLKVTLKDMTSTDERKANAEIEFKAKKDKDGSWKKGETAILNLNMWISNKKVSGSDGDADTGEKIYFSPEANENNVLIWGDDRAALEFTADDDAKDFYARLSTKSMSNIYSEYGDPVDADLWFYDFVGNPSIPSTSRAYLTLGIPWDDDDDYTPNPHDVYIYRLDKDGYLEDVTAMFTYSEDDREIEGWTTRTRTLGTYIVSDTELDIDSYYDDDDDTEVPSIDVSNNQKPVPNTGR</sequence>
<proteinExistence type="predicted"/>
<gene>
    <name evidence="3" type="ORF">H8R05_02515</name>
</gene>
<comment type="caution">
    <text evidence="3">The sequence shown here is derived from an EMBL/GenBank/DDBJ whole genome shotgun (WGS) entry which is preliminary data.</text>
</comment>
<evidence type="ECO:0000313" key="3">
    <source>
        <dbReference type="EMBL" id="MBC3937774.1"/>
    </source>
</evidence>
<dbReference type="Pfam" id="PF18998">
    <property type="entry name" value="Flg_new_2"/>
    <property type="match status" value="1"/>
</dbReference>
<keyword evidence="4" id="KW-1185">Reference proteome</keyword>
<evidence type="ECO:0000313" key="4">
    <source>
        <dbReference type="Proteomes" id="UP000602181"/>
    </source>
</evidence>
<accession>A0ABR7ABJ3</accession>
<reference evidence="3 4" key="1">
    <citation type="submission" date="2020-08" db="EMBL/GenBank/DDBJ databases">
        <authorList>
            <person name="Liu C."/>
            <person name="Sun Q."/>
        </authorList>
    </citation>
    <scope>NUCLEOTIDE SEQUENCE [LARGE SCALE GENOMIC DNA]</scope>
    <source>
        <strain evidence="3 4">22A2-44</strain>
    </source>
</reference>
<dbReference type="Proteomes" id="UP000602181">
    <property type="component" value="Unassembled WGS sequence"/>
</dbReference>